<proteinExistence type="predicted"/>
<keyword evidence="3" id="KW-1185">Reference proteome</keyword>
<reference evidence="2" key="2">
    <citation type="submission" date="2020-11" db="EMBL/GenBank/DDBJ databases">
        <authorList>
            <person name="McCartney M.A."/>
            <person name="Auch B."/>
            <person name="Kono T."/>
            <person name="Mallez S."/>
            <person name="Becker A."/>
            <person name="Gohl D.M."/>
            <person name="Silverstein K.A.T."/>
            <person name="Koren S."/>
            <person name="Bechman K.B."/>
            <person name="Herman A."/>
            <person name="Abrahante J.E."/>
            <person name="Garbe J."/>
        </authorList>
    </citation>
    <scope>NUCLEOTIDE SEQUENCE</scope>
    <source>
        <strain evidence="2">Duluth1</strain>
        <tissue evidence="2">Whole animal</tissue>
    </source>
</reference>
<gene>
    <name evidence="2" type="ORF">DPMN_154967</name>
</gene>
<feature type="compositionally biased region" description="Basic and acidic residues" evidence="1">
    <location>
        <begin position="213"/>
        <end position="222"/>
    </location>
</feature>
<feature type="compositionally biased region" description="Polar residues" evidence="1">
    <location>
        <begin position="198"/>
        <end position="212"/>
    </location>
</feature>
<feature type="compositionally biased region" description="Basic residues" evidence="1">
    <location>
        <begin position="151"/>
        <end position="160"/>
    </location>
</feature>
<evidence type="ECO:0000313" key="2">
    <source>
        <dbReference type="EMBL" id="KAH3801319.1"/>
    </source>
</evidence>
<feature type="compositionally biased region" description="Basic and acidic residues" evidence="1">
    <location>
        <begin position="83"/>
        <end position="98"/>
    </location>
</feature>
<feature type="compositionally biased region" description="Polar residues" evidence="1">
    <location>
        <begin position="124"/>
        <end position="150"/>
    </location>
</feature>
<organism evidence="2 3">
    <name type="scientific">Dreissena polymorpha</name>
    <name type="common">Zebra mussel</name>
    <name type="synonym">Mytilus polymorpha</name>
    <dbReference type="NCBI Taxonomy" id="45954"/>
    <lineage>
        <taxon>Eukaryota</taxon>
        <taxon>Metazoa</taxon>
        <taxon>Spiralia</taxon>
        <taxon>Lophotrochozoa</taxon>
        <taxon>Mollusca</taxon>
        <taxon>Bivalvia</taxon>
        <taxon>Autobranchia</taxon>
        <taxon>Heteroconchia</taxon>
        <taxon>Euheterodonta</taxon>
        <taxon>Imparidentia</taxon>
        <taxon>Neoheterodontei</taxon>
        <taxon>Myida</taxon>
        <taxon>Dreissenoidea</taxon>
        <taxon>Dreissenidae</taxon>
        <taxon>Dreissena</taxon>
    </lineage>
</organism>
<feature type="compositionally biased region" description="Basic and acidic residues" evidence="1">
    <location>
        <begin position="188"/>
        <end position="197"/>
    </location>
</feature>
<comment type="caution">
    <text evidence="2">The sequence shown here is derived from an EMBL/GenBank/DDBJ whole genome shotgun (WGS) entry which is preliminary data.</text>
</comment>
<feature type="compositionally biased region" description="Basic residues" evidence="1">
    <location>
        <begin position="55"/>
        <end position="64"/>
    </location>
</feature>
<evidence type="ECO:0000313" key="3">
    <source>
        <dbReference type="Proteomes" id="UP000828390"/>
    </source>
</evidence>
<protein>
    <submittedName>
        <fullName evidence="2">Uncharacterized protein</fullName>
    </submittedName>
</protein>
<name>A0A9D4J9L6_DREPO</name>
<feature type="compositionally biased region" description="Polar residues" evidence="1">
    <location>
        <begin position="223"/>
        <end position="237"/>
    </location>
</feature>
<feature type="compositionally biased region" description="Polar residues" evidence="1">
    <location>
        <begin position="1"/>
        <end position="16"/>
    </location>
</feature>
<feature type="compositionally biased region" description="Polar residues" evidence="1">
    <location>
        <begin position="161"/>
        <end position="172"/>
    </location>
</feature>
<dbReference type="EMBL" id="JAIWYP010000007">
    <property type="protein sequence ID" value="KAH3801319.1"/>
    <property type="molecule type" value="Genomic_DNA"/>
</dbReference>
<sequence length="237" mass="26674">MSHYNLHSPQSATLPTHLTPPESPNDDNSNNTTVLLDQLPQPPTQASLKETPKLTSRHLSHRANSKQTRYDRQAISKPRKLRKQEDHPPKEYLRKPVRDSSTVVSGYFTGTLPPQLTPPASPPDDNNTTVPEQPSQPSTTTISKQETPKSTSRRLPHRANLKQTGNDRQATSIPRKLRTQETLQAECTFRDHADASERTGSVQIQPFNTIGNRKTDQARDDLSNSYLTYPKETVNNR</sequence>
<dbReference type="AlphaFoldDB" id="A0A9D4J9L6"/>
<reference evidence="2" key="1">
    <citation type="journal article" date="2019" name="bioRxiv">
        <title>The Genome of the Zebra Mussel, Dreissena polymorpha: A Resource for Invasive Species Research.</title>
        <authorList>
            <person name="McCartney M.A."/>
            <person name="Auch B."/>
            <person name="Kono T."/>
            <person name="Mallez S."/>
            <person name="Zhang Y."/>
            <person name="Obille A."/>
            <person name="Becker A."/>
            <person name="Abrahante J.E."/>
            <person name="Garbe J."/>
            <person name="Badalamenti J.P."/>
            <person name="Herman A."/>
            <person name="Mangelson H."/>
            <person name="Liachko I."/>
            <person name="Sullivan S."/>
            <person name="Sone E.D."/>
            <person name="Koren S."/>
            <person name="Silverstein K.A.T."/>
            <person name="Beckman K.B."/>
            <person name="Gohl D.M."/>
        </authorList>
    </citation>
    <scope>NUCLEOTIDE SEQUENCE</scope>
    <source>
        <strain evidence="2">Duluth1</strain>
        <tissue evidence="2">Whole animal</tissue>
    </source>
</reference>
<accession>A0A9D4J9L6</accession>
<dbReference type="Proteomes" id="UP000828390">
    <property type="component" value="Unassembled WGS sequence"/>
</dbReference>
<evidence type="ECO:0000256" key="1">
    <source>
        <dbReference type="SAM" id="MobiDB-lite"/>
    </source>
</evidence>
<feature type="region of interest" description="Disordered" evidence="1">
    <location>
        <begin position="1"/>
        <end position="237"/>
    </location>
</feature>